<dbReference type="PANTHER" id="PTHR47691">
    <property type="entry name" value="REGULATOR-RELATED"/>
    <property type="match status" value="1"/>
</dbReference>
<evidence type="ECO:0000313" key="5">
    <source>
        <dbReference type="Proteomes" id="UP000076852"/>
    </source>
</evidence>
<evidence type="ECO:0000313" key="4">
    <source>
        <dbReference type="EMBL" id="ANB76477.1"/>
    </source>
</evidence>
<dbReference type="PRINTS" id="PR00364">
    <property type="entry name" value="DISEASERSIST"/>
</dbReference>
<dbReference type="GO" id="GO:0003677">
    <property type="term" value="F:DNA binding"/>
    <property type="evidence" value="ECO:0007669"/>
    <property type="project" value="UniProtKB-UniRule"/>
</dbReference>
<dbReference type="CDD" id="cd00383">
    <property type="entry name" value="trans_reg_C"/>
    <property type="match status" value="1"/>
</dbReference>
<sequence>MMIIRDVEILQDERRVLVGKKPVKLGSRAFDILELLATAGGELVSKHEIMRRVWPQTVVEENNLHVHICAIRRMLGASSHLLIAVPGRGYRLALGQSSSSSEDAGVSVHRPPANTNIPLASSLLYGRGAAIAEVVEASERASLVSLVGPGGIGKTRLAIEAGRQVTGRFANGVWVVELSRVTASQYVACAVADVLDPDGASDCSPLERVVASLLDKQTLLVLDNCEHVIQAATDVVAAILAAVPGCKVIVTSREPLKIPGEHVYRVAALEVPLREQDCLDASEKSAVQLFLGRARSVDGEFASDEGSIALAAVICRRLDGMPLAIELAASRAATLGIRELAASLDDRFHILTGGYRTALPQHQTLRATFDWSYDLLSDQQRTVLRRVSVFPSLFEIDGAIAIAAGEGCSRDDVVDAICALSEKSLLVAETQLGAVQYRLLETCRAYALQRLADNGEHPEIEHRFLSFVNAKVYCALGNLSVECDRGALENFRLRLDDVRAAFHLIESSRADRRVAAELVIAATPFFFGLGLWSELRQYARLVLSAWNLAENHAESVSDVSIRLLNAIAGGKPRNLQAATRSHRPPIGAGVVSHGALGLRQVETRSSFAA</sequence>
<dbReference type="Pfam" id="PF25872">
    <property type="entry name" value="HTH_77"/>
    <property type="match status" value="1"/>
</dbReference>
<organism evidence="4 5">
    <name type="scientific">Paraburkholderia phytofirmans OLGA172</name>
    <dbReference type="NCBI Taxonomy" id="1417228"/>
    <lineage>
        <taxon>Bacteria</taxon>
        <taxon>Pseudomonadati</taxon>
        <taxon>Pseudomonadota</taxon>
        <taxon>Betaproteobacteria</taxon>
        <taxon>Burkholderiales</taxon>
        <taxon>Burkholderiaceae</taxon>
        <taxon>Paraburkholderia</taxon>
    </lineage>
</organism>
<dbReference type="InterPro" id="IPR001867">
    <property type="entry name" value="OmpR/PhoB-type_DNA-bd"/>
</dbReference>
<evidence type="ECO:0000256" key="1">
    <source>
        <dbReference type="ARBA" id="ARBA00023125"/>
    </source>
</evidence>
<dbReference type="SUPFAM" id="SSF52540">
    <property type="entry name" value="P-loop containing nucleoside triphosphate hydrolases"/>
    <property type="match status" value="1"/>
</dbReference>
<dbReference type="PANTHER" id="PTHR47691:SF3">
    <property type="entry name" value="HTH-TYPE TRANSCRIPTIONAL REGULATOR RV0890C-RELATED"/>
    <property type="match status" value="1"/>
</dbReference>
<dbReference type="InterPro" id="IPR016032">
    <property type="entry name" value="Sig_transdc_resp-reg_C-effctor"/>
</dbReference>
<dbReference type="AlphaFoldDB" id="A0A167WFX7"/>
<dbReference type="STRING" id="1804984.AYM40_30150"/>
<dbReference type="InterPro" id="IPR027417">
    <property type="entry name" value="P-loop_NTPase"/>
</dbReference>
<evidence type="ECO:0000256" key="2">
    <source>
        <dbReference type="PROSITE-ProRule" id="PRU01091"/>
    </source>
</evidence>
<dbReference type="Gene3D" id="3.40.50.300">
    <property type="entry name" value="P-loop containing nucleotide triphosphate hydrolases"/>
    <property type="match status" value="1"/>
</dbReference>
<keyword evidence="5" id="KW-1185">Reference proteome</keyword>
<accession>A0A167WFX7</accession>
<dbReference type="SUPFAM" id="SSF46894">
    <property type="entry name" value="C-terminal effector domain of the bipartite response regulators"/>
    <property type="match status" value="1"/>
</dbReference>
<dbReference type="Pfam" id="PF00486">
    <property type="entry name" value="Trans_reg_C"/>
    <property type="match status" value="1"/>
</dbReference>
<dbReference type="PROSITE" id="PS51755">
    <property type="entry name" value="OMPR_PHOB"/>
    <property type="match status" value="1"/>
</dbReference>
<dbReference type="Gene3D" id="1.10.10.10">
    <property type="entry name" value="Winged helix-like DNA-binding domain superfamily/Winged helix DNA-binding domain"/>
    <property type="match status" value="1"/>
</dbReference>
<dbReference type="KEGG" id="buz:AYM40_30150"/>
<dbReference type="RefSeq" id="WP_063499699.1">
    <property type="nucleotide sequence ID" value="NZ_CP014579.1"/>
</dbReference>
<reference evidence="4 5" key="1">
    <citation type="journal article" date="2016" name="Gene">
        <title>PacBio SMRT assembly of a complex multi-replicon genome reveals chlorocatechol degradative operon in a region of genome plasticity.</title>
        <authorList>
            <person name="Ricker N."/>
            <person name="Shen S.Y."/>
            <person name="Goordial J."/>
            <person name="Jin S."/>
            <person name="Fulthorpe R.R."/>
        </authorList>
    </citation>
    <scope>NUCLEOTIDE SEQUENCE [LARGE SCALE GENOMIC DNA]</scope>
    <source>
        <strain evidence="4 5">OLGA172</strain>
    </source>
</reference>
<dbReference type="GO" id="GO:0006355">
    <property type="term" value="P:regulation of DNA-templated transcription"/>
    <property type="evidence" value="ECO:0007669"/>
    <property type="project" value="InterPro"/>
</dbReference>
<dbReference type="InterPro" id="IPR002182">
    <property type="entry name" value="NB-ARC"/>
</dbReference>
<proteinExistence type="predicted"/>
<dbReference type="InterPro" id="IPR036388">
    <property type="entry name" value="WH-like_DNA-bd_sf"/>
</dbReference>
<feature type="domain" description="OmpR/PhoB-type" evidence="3">
    <location>
        <begin position="1"/>
        <end position="94"/>
    </location>
</feature>
<dbReference type="EMBL" id="CP014579">
    <property type="protein sequence ID" value="ANB76477.1"/>
    <property type="molecule type" value="Genomic_DNA"/>
</dbReference>
<name>A0A167WFX7_9BURK</name>
<dbReference type="InterPro" id="IPR058852">
    <property type="entry name" value="HTH_77"/>
</dbReference>
<keyword evidence="1 2" id="KW-0238">DNA-binding</keyword>
<dbReference type="Pfam" id="PF00931">
    <property type="entry name" value="NB-ARC"/>
    <property type="match status" value="1"/>
</dbReference>
<dbReference type="SMART" id="SM00862">
    <property type="entry name" value="Trans_reg_C"/>
    <property type="match status" value="1"/>
</dbReference>
<protein>
    <recommendedName>
        <fullName evidence="3">OmpR/PhoB-type domain-containing protein</fullName>
    </recommendedName>
</protein>
<feature type="DNA-binding region" description="OmpR/PhoB-type" evidence="2">
    <location>
        <begin position="1"/>
        <end position="94"/>
    </location>
</feature>
<dbReference type="Proteomes" id="UP000076852">
    <property type="component" value="Chromosome 2"/>
</dbReference>
<gene>
    <name evidence="4" type="ORF">AYM40_30150</name>
</gene>
<dbReference type="GO" id="GO:0000160">
    <property type="term" value="P:phosphorelay signal transduction system"/>
    <property type="evidence" value="ECO:0007669"/>
    <property type="project" value="InterPro"/>
</dbReference>
<dbReference type="OrthoDB" id="9811542at2"/>
<evidence type="ECO:0000259" key="3">
    <source>
        <dbReference type="PROSITE" id="PS51755"/>
    </source>
</evidence>
<dbReference type="GO" id="GO:0043531">
    <property type="term" value="F:ADP binding"/>
    <property type="evidence" value="ECO:0007669"/>
    <property type="project" value="InterPro"/>
</dbReference>